<name>A0A5Y1YEP8_SALDZ</name>
<feature type="transmembrane region" description="Helical" evidence="7">
    <location>
        <begin position="396"/>
        <end position="416"/>
    </location>
</feature>
<evidence type="ECO:0000313" key="9">
    <source>
        <dbReference type="EMBL" id="ECC3917341.1"/>
    </source>
</evidence>
<evidence type="ECO:0000256" key="1">
    <source>
        <dbReference type="ARBA" id="ARBA00004429"/>
    </source>
</evidence>
<accession>A0A5Y1YEP8</accession>
<protein>
    <submittedName>
        <fullName evidence="9">MFS transporter</fullName>
    </submittedName>
</protein>
<feature type="transmembrane region" description="Helical" evidence="7">
    <location>
        <begin position="149"/>
        <end position="168"/>
    </location>
</feature>
<keyword evidence="6 7" id="KW-0472">Membrane</keyword>
<evidence type="ECO:0000256" key="5">
    <source>
        <dbReference type="ARBA" id="ARBA00022989"/>
    </source>
</evidence>
<dbReference type="PANTHER" id="PTHR43124:SF3">
    <property type="entry name" value="CHLORAMPHENICOL EFFLUX PUMP RV0191"/>
    <property type="match status" value="1"/>
</dbReference>
<feature type="transmembrane region" description="Helical" evidence="7">
    <location>
        <begin position="324"/>
        <end position="346"/>
    </location>
</feature>
<evidence type="ECO:0000256" key="3">
    <source>
        <dbReference type="ARBA" id="ARBA00022519"/>
    </source>
</evidence>
<dbReference type="CDD" id="cd06174">
    <property type="entry name" value="MFS"/>
    <property type="match status" value="1"/>
</dbReference>
<evidence type="ECO:0000259" key="8">
    <source>
        <dbReference type="PROSITE" id="PS50850"/>
    </source>
</evidence>
<dbReference type="GO" id="GO:0005886">
    <property type="term" value="C:plasma membrane"/>
    <property type="evidence" value="ECO:0007669"/>
    <property type="project" value="UniProtKB-SubCell"/>
</dbReference>
<evidence type="ECO:0000256" key="6">
    <source>
        <dbReference type="ARBA" id="ARBA00023136"/>
    </source>
</evidence>
<feature type="transmembrane region" description="Helical" evidence="7">
    <location>
        <begin position="358"/>
        <end position="384"/>
    </location>
</feature>
<evidence type="ECO:0000256" key="2">
    <source>
        <dbReference type="ARBA" id="ARBA00022475"/>
    </source>
</evidence>
<reference evidence="9" key="1">
    <citation type="submission" date="2018-08" db="EMBL/GenBank/DDBJ databases">
        <authorList>
            <person name="Ashton P.M."/>
            <person name="Dallman T."/>
            <person name="Nair S."/>
            <person name="De Pinna E."/>
            <person name="Peters T."/>
            <person name="Grant K."/>
        </authorList>
    </citation>
    <scope>NUCLEOTIDE SEQUENCE [LARGE SCALE GENOMIC DNA]</scope>
    <source>
        <strain evidence="9">294779</strain>
    </source>
</reference>
<dbReference type="Proteomes" id="UP000839735">
    <property type="component" value="Unassembled WGS sequence"/>
</dbReference>
<dbReference type="AlphaFoldDB" id="A0A5Y1YEP8"/>
<feature type="transmembrane region" description="Helical" evidence="7">
    <location>
        <begin position="180"/>
        <end position="198"/>
    </location>
</feature>
<proteinExistence type="predicted"/>
<keyword evidence="4 7" id="KW-0812">Transmembrane</keyword>
<dbReference type="Gene3D" id="1.20.1250.20">
    <property type="entry name" value="MFS general substrate transporter like domains"/>
    <property type="match status" value="2"/>
</dbReference>
<dbReference type="SUPFAM" id="SSF103473">
    <property type="entry name" value="MFS general substrate transporter"/>
    <property type="match status" value="1"/>
</dbReference>
<evidence type="ECO:0000256" key="7">
    <source>
        <dbReference type="SAM" id="Phobius"/>
    </source>
</evidence>
<organism evidence="9">
    <name type="scientific">Salmonella diarizonae</name>
    <dbReference type="NCBI Taxonomy" id="59204"/>
    <lineage>
        <taxon>Bacteria</taxon>
        <taxon>Pseudomonadati</taxon>
        <taxon>Pseudomonadota</taxon>
        <taxon>Gammaproteobacteria</taxon>
        <taxon>Enterobacterales</taxon>
        <taxon>Enterobacteriaceae</taxon>
        <taxon>Salmonella</taxon>
    </lineage>
</organism>
<feature type="transmembrane region" description="Helical" evidence="7">
    <location>
        <begin position="232"/>
        <end position="252"/>
    </location>
</feature>
<keyword evidence="2" id="KW-1003">Cell membrane</keyword>
<comment type="subcellular location">
    <subcellularLocation>
        <location evidence="1">Cell inner membrane</location>
        <topology evidence="1">Multi-pass membrane protein</topology>
    </subcellularLocation>
</comment>
<dbReference type="GO" id="GO:0022857">
    <property type="term" value="F:transmembrane transporter activity"/>
    <property type="evidence" value="ECO:0007669"/>
    <property type="project" value="InterPro"/>
</dbReference>
<gene>
    <name evidence="9" type="ORF">CTQ69_25985</name>
</gene>
<feature type="domain" description="Major facilitator superfamily (MFS) profile" evidence="8">
    <location>
        <begin position="1"/>
        <end position="420"/>
    </location>
</feature>
<feature type="transmembrane region" description="Helical" evidence="7">
    <location>
        <begin position="105"/>
        <end position="128"/>
    </location>
</feature>
<feature type="transmembrane region" description="Helical" evidence="7">
    <location>
        <begin position="258"/>
        <end position="277"/>
    </location>
</feature>
<sequence length="434" mass="47468">MTSSKTTGSGTHVNKWVQLSFLILGGGTIYKISSIKDVFYVPMQQDWGLTNTQIGLGFTFYAIAQTLGYFLSMYLADRFSKKYLLPVGLLGVAACGLYLSSLPSFTGYVIAFAFLAIFGEVIYWPSLLKAVRLLGNKEEQGRLFGFLEAGRGVVDVIIATGALGVFVWAGEGKSGMQAGILYYTIVTAAVGIITWFLLDDSDRIDTSQSGINSANKLIFEGIKYVVRDSKTWLAAFVIFFVYSTYTGLTYFIPFLKEIYGLPVALVGAYGIINQYGLKMVGGPIGGLITDKVFKSPTKYLRFTFILAAIYIFIFTLLPHQSINVYLGMAITLSVGAIIFTQRAVFFAPMEEINTPRKFAGSAMAVGCLIGYLPSMFGFALYGHLLDSYPGMQGFRYVFYIMSAFSLGGFICASVLARKIASGTGQQQNEQPLNV</sequence>
<evidence type="ECO:0000256" key="4">
    <source>
        <dbReference type="ARBA" id="ARBA00022692"/>
    </source>
</evidence>
<feature type="transmembrane region" description="Helical" evidence="7">
    <location>
        <begin position="16"/>
        <end position="33"/>
    </location>
</feature>
<keyword evidence="3" id="KW-0997">Cell inner membrane</keyword>
<dbReference type="InterPro" id="IPR011701">
    <property type="entry name" value="MFS"/>
</dbReference>
<dbReference type="InterPro" id="IPR020846">
    <property type="entry name" value="MFS_dom"/>
</dbReference>
<feature type="transmembrane region" description="Helical" evidence="7">
    <location>
        <begin position="83"/>
        <end position="99"/>
    </location>
</feature>
<dbReference type="InterPro" id="IPR036259">
    <property type="entry name" value="MFS_trans_sf"/>
</dbReference>
<comment type="caution">
    <text evidence="9">The sequence shown here is derived from an EMBL/GenBank/DDBJ whole genome shotgun (WGS) entry which is preliminary data.</text>
</comment>
<keyword evidence="5 7" id="KW-1133">Transmembrane helix</keyword>
<dbReference type="EMBL" id="AAIBIC010000058">
    <property type="protein sequence ID" value="ECC3917341.1"/>
    <property type="molecule type" value="Genomic_DNA"/>
</dbReference>
<dbReference type="InterPro" id="IPR050189">
    <property type="entry name" value="MFS_Efflux_Transporters"/>
</dbReference>
<feature type="transmembrane region" description="Helical" evidence="7">
    <location>
        <begin position="298"/>
        <end position="318"/>
    </location>
</feature>
<dbReference type="PROSITE" id="PS50850">
    <property type="entry name" value="MFS"/>
    <property type="match status" value="1"/>
</dbReference>
<feature type="transmembrane region" description="Helical" evidence="7">
    <location>
        <begin position="53"/>
        <end position="71"/>
    </location>
</feature>
<dbReference type="Pfam" id="PF07690">
    <property type="entry name" value="MFS_1"/>
    <property type="match status" value="1"/>
</dbReference>
<dbReference type="PANTHER" id="PTHR43124">
    <property type="entry name" value="PURINE EFFLUX PUMP PBUE"/>
    <property type="match status" value="1"/>
</dbReference>